<dbReference type="Proteomes" id="UP000198960">
    <property type="component" value="Unassembled WGS sequence"/>
</dbReference>
<accession>A0A1H8UV92</accession>
<protein>
    <submittedName>
        <fullName evidence="4">Murein DD-endopeptidase MepM and murein hydrolase activator NlpD, contain LysM domain</fullName>
    </submittedName>
</protein>
<keyword evidence="4" id="KW-0378">Hydrolase</keyword>
<dbReference type="InterPro" id="IPR016047">
    <property type="entry name" value="M23ase_b-sheet_dom"/>
</dbReference>
<keyword evidence="2" id="KW-0812">Transmembrane</keyword>
<dbReference type="SUPFAM" id="SSF51261">
    <property type="entry name" value="Duplicated hybrid motif"/>
    <property type="match status" value="1"/>
</dbReference>
<dbReference type="PANTHER" id="PTHR21666">
    <property type="entry name" value="PEPTIDASE-RELATED"/>
    <property type="match status" value="1"/>
</dbReference>
<sequence>MRTPSRTGASAHGAPAGPGAGSHRASPAGRRAGRGNRRPGALLGALVAGGAVAAWLGVGGAPDAAAESTSVLAAQQELGIVDETQEVMPMASITEAEAHARLQEVAATRAARAEAEAAAEAAAAEAARPKTVLPVAGARFTSGYGGRWGTFHYGIDLAAPMRTPELAAADGVVLRAGSASGFGLAVYILHENGDVTVYGHMDEILVEVGDYVDAGDTIALLGNRGQSTGPHLHFEVHEGGMDGRRVDPVDWLAERGVRVG</sequence>
<dbReference type="STRING" id="673521.SAMN05660991_03128"/>
<dbReference type="Pfam" id="PF01551">
    <property type="entry name" value="Peptidase_M23"/>
    <property type="match status" value="1"/>
</dbReference>
<keyword evidence="2" id="KW-0472">Membrane</keyword>
<keyword evidence="2" id="KW-1133">Transmembrane helix</keyword>
<dbReference type="AlphaFoldDB" id="A0A1H8UV92"/>
<evidence type="ECO:0000313" key="4">
    <source>
        <dbReference type="EMBL" id="SEP07132.1"/>
    </source>
</evidence>
<name>A0A1H8UV92_9ACTN</name>
<feature type="compositionally biased region" description="Low complexity" evidence="1">
    <location>
        <begin position="8"/>
        <end position="30"/>
    </location>
</feature>
<proteinExistence type="predicted"/>
<feature type="region of interest" description="Disordered" evidence="1">
    <location>
        <begin position="1"/>
        <end position="37"/>
    </location>
</feature>
<feature type="transmembrane region" description="Helical" evidence="2">
    <location>
        <begin position="40"/>
        <end position="58"/>
    </location>
</feature>
<evidence type="ECO:0000256" key="1">
    <source>
        <dbReference type="SAM" id="MobiDB-lite"/>
    </source>
</evidence>
<feature type="domain" description="M23ase beta-sheet core" evidence="3">
    <location>
        <begin position="151"/>
        <end position="248"/>
    </location>
</feature>
<dbReference type="Gene3D" id="2.70.70.10">
    <property type="entry name" value="Glucose Permease (Domain IIA)"/>
    <property type="match status" value="1"/>
</dbReference>
<evidence type="ECO:0000313" key="5">
    <source>
        <dbReference type="Proteomes" id="UP000198960"/>
    </source>
</evidence>
<reference evidence="5" key="1">
    <citation type="submission" date="2016-10" db="EMBL/GenBank/DDBJ databases">
        <authorList>
            <person name="Varghese N."/>
            <person name="Submissions S."/>
        </authorList>
    </citation>
    <scope>NUCLEOTIDE SEQUENCE [LARGE SCALE GENOMIC DNA]</scope>
    <source>
        <strain evidence="5">DSM 45413</strain>
    </source>
</reference>
<dbReference type="InterPro" id="IPR011055">
    <property type="entry name" value="Dup_hybrid_motif"/>
</dbReference>
<dbReference type="InterPro" id="IPR050570">
    <property type="entry name" value="Cell_wall_metabolism_enzyme"/>
</dbReference>
<evidence type="ECO:0000259" key="3">
    <source>
        <dbReference type="Pfam" id="PF01551"/>
    </source>
</evidence>
<dbReference type="EMBL" id="FOEE01000009">
    <property type="protein sequence ID" value="SEP07132.1"/>
    <property type="molecule type" value="Genomic_DNA"/>
</dbReference>
<dbReference type="CDD" id="cd12797">
    <property type="entry name" value="M23_peptidase"/>
    <property type="match status" value="1"/>
</dbReference>
<dbReference type="GO" id="GO:0004222">
    <property type="term" value="F:metalloendopeptidase activity"/>
    <property type="evidence" value="ECO:0007669"/>
    <property type="project" value="TreeGrafter"/>
</dbReference>
<keyword evidence="5" id="KW-1185">Reference proteome</keyword>
<gene>
    <name evidence="4" type="ORF">SAMN05660991_03128</name>
</gene>
<evidence type="ECO:0000256" key="2">
    <source>
        <dbReference type="SAM" id="Phobius"/>
    </source>
</evidence>
<organism evidence="4 5">
    <name type="scientific">Trujillonella endophytica</name>
    <dbReference type="NCBI Taxonomy" id="673521"/>
    <lineage>
        <taxon>Bacteria</taxon>
        <taxon>Bacillati</taxon>
        <taxon>Actinomycetota</taxon>
        <taxon>Actinomycetes</taxon>
        <taxon>Geodermatophilales</taxon>
        <taxon>Geodermatophilaceae</taxon>
        <taxon>Trujillonella</taxon>
    </lineage>
</organism>
<dbReference type="RefSeq" id="WP_170861131.1">
    <property type="nucleotide sequence ID" value="NZ_FOEE01000009.1"/>
</dbReference>
<dbReference type="PANTHER" id="PTHR21666:SF270">
    <property type="entry name" value="MUREIN HYDROLASE ACTIVATOR ENVC"/>
    <property type="match status" value="1"/>
</dbReference>